<keyword evidence="1" id="KW-0808">Transferase</keyword>
<evidence type="ECO:0000313" key="1">
    <source>
        <dbReference type="EMBL" id="GGA83836.1"/>
    </source>
</evidence>
<dbReference type="PANTHER" id="PTHR12526">
    <property type="entry name" value="GLYCOSYLTRANSFERASE"/>
    <property type="match status" value="1"/>
</dbReference>
<protein>
    <submittedName>
        <fullName evidence="1">Glycosyl transferase</fullName>
    </submittedName>
</protein>
<dbReference type="Gene3D" id="3.40.50.11010">
    <property type="match status" value="1"/>
</dbReference>
<dbReference type="SUPFAM" id="SSF53756">
    <property type="entry name" value="UDP-Glycosyltransferase/glycogen phosphorylase"/>
    <property type="match status" value="1"/>
</dbReference>
<dbReference type="EMBL" id="BMDX01000015">
    <property type="protein sequence ID" value="GGA83836.1"/>
    <property type="molecule type" value="Genomic_DNA"/>
</dbReference>
<keyword evidence="2" id="KW-1185">Reference proteome</keyword>
<gene>
    <name evidence="1" type="ORF">GCM10011369_27320</name>
</gene>
<dbReference type="Pfam" id="PF13692">
    <property type="entry name" value="Glyco_trans_1_4"/>
    <property type="match status" value="1"/>
</dbReference>
<dbReference type="Gene3D" id="3.40.50.2000">
    <property type="entry name" value="Glycogen Phosphorylase B"/>
    <property type="match status" value="1"/>
</dbReference>
<dbReference type="OrthoDB" id="9179784at2"/>
<dbReference type="PANTHER" id="PTHR12526:SF630">
    <property type="entry name" value="GLYCOSYLTRANSFERASE"/>
    <property type="match status" value="1"/>
</dbReference>
<dbReference type="AlphaFoldDB" id="A0A8J2U7P9"/>
<name>A0A8J2U7P9_9GAMM</name>
<comment type="caution">
    <text evidence="1">The sequence shown here is derived from an EMBL/GenBank/DDBJ whole genome shotgun (WGS) entry which is preliminary data.</text>
</comment>
<dbReference type="RefSeq" id="WP_087506609.1">
    <property type="nucleotide sequence ID" value="NZ_BMDX01000015.1"/>
</dbReference>
<sequence>MKNCKQVSPRALLVFGEDWGRHPSSTQHIVRSLAAERRVIWVNSICLRRPKLSWRDLLRVTDKLKQWWRGGSESSQSTAIATPKQLTVIAPLVFPAARSSLIRKLNVWLVNRQINKVRQRYAIGSLDLWISLPTAVDWLGHHNESHSLYYCGDDFAALAGVDHQHVSECEAQLVQRVDSVCAASKTIQAKLQRLVGARKRVELLPHGVDIRLFSAPTERPTALSTNKPVAGFYGSIASWLDIDLLANLAQAMPHWHFVLIGAIETDVSALTAIDNIELIGAVPHQQLPSYVQHWQAAILPFRDCAQIKACNPLKLREYLASGTPVISAPFPALQPYRDYVQQVTSLVQWQAALSSCQRPVTASWRRHQQLAVAAESWDIRARQVNRLLQSW</sequence>
<organism evidence="1 2">
    <name type="scientific">Neiella marina</name>
    <dbReference type="NCBI Taxonomy" id="508461"/>
    <lineage>
        <taxon>Bacteria</taxon>
        <taxon>Pseudomonadati</taxon>
        <taxon>Pseudomonadota</taxon>
        <taxon>Gammaproteobacteria</taxon>
        <taxon>Alteromonadales</taxon>
        <taxon>Echinimonadaceae</taxon>
        <taxon>Neiella</taxon>
    </lineage>
</organism>
<dbReference type="Proteomes" id="UP000619743">
    <property type="component" value="Unassembled WGS sequence"/>
</dbReference>
<reference evidence="2" key="1">
    <citation type="journal article" date="2019" name="Int. J. Syst. Evol. Microbiol.">
        <title>The Global Catalogue of Microorganisms (GCM) 10K type strain sequencing project: providing services to taxonomists for standard genome sequencing and annotation.</title>
        <authorList>
            <consortium name="The Broad Institute Genomics Platform"/>
            <consortium name="The Broad Institute Genome Sequencing Center for Infectious Disease"/>
            <person name="Wu L."/>
            <person name="Ma J."/>
        </authorList>
    </citation>
    <scope>NUCLEOTIDE SEQUENCE [LARGE SCALE GENOMIC DNA]</scope>
    <source>
        <strain evidence="2">CGMCC 1.10130</strain>
    </source>
</reference>
<accession>A0A8J2U7P9</accession>
<dbReference type="GO" id="GO:0016740">
    <property type="term" value="F:transferase activity"/>
    <property type="evidence" value="ECO:0007669"/>
    <property type="project" value="UniProtKB-KW"/>
</dbReference>
<evidence type="ECO:0000313" key="2">
    <source>
        <dbReference type="Proteomes" id="UP000619743"/>
    </source>
</evidence>
<proteinExistence type="predicted"/>